<reference evidence="1 2" key="1">
    <citation type="submission" date="2015-09" db="EMBL/GenBank/DDBJ databases">
        <title>Aphanizomenon flos-aquae WA102.</title>
        <authorList>
            <person name="Driscoll C."/>
        </authorList>
    </citation>
    <scope>NUCLEOTIDE SEQUENCE [LARGE SCALE GENOMIC DNA]</scope>
    <source>
        <strain evidence="1">WA102</strain>
    </source>
</reference>
<proteinExistence type="predicted"/>
<accession>A0A1B7WZR5</accession>
<dbReference type="Proteomes" id="UP000092093">
    <property type="component" value="Unassembled WGS sequence"/>
</dbReference>
<organism evidence="1 2">
    <name type="scientific">Aphanizomenon flos-aquae WA102</name>
    <dbReference type="NCBI Taxonomy" id="1710896"/>
    <lineage>
        <taxon>Bacteria</taxon>
        <taxon>Bacillati</taxon>
        <taxon>Cyanobacteriota</taxon>
        <taxon>Cyanophyceae</taxon>
        <taxon>Nostocales</taxon>
        <taxon>Aphanizomenonaceae</taxon>
        <taxon>Aphanizomenon</taxon>
    </lineage>
</organism>
<comment type="caution">
    <text evidence="1">The sequence shown here is derived from an EMBL/GenBank/DDBJ whole genome shotgun (WGS) entry which is preliminary data.</text>
</comment>
<sequence length="207" mass="20366">MSNGKSIGVAYADPLFESLDVSGAVNLTGGDFNITTTSTSTDGATSVEPVLVSTTMTGTGGVGGRAKFLTTINSVLGSYSNALKGEVVYGTSGRTTGLGSAVLAEMTLSAGTSAGNYAPIEIELNCASGASTGTATALIYAGVNGTGAATVDTNGYLLNLAGVTVAGAKLAATGTITNVNEITHGLRVKIAGSDYYLLAATAANFNA</sequence>
<evidence type="ECO:0000313" key="2">
    <source>
        <dbReference type="Proteomes" id="UP000092093"/>
    </source>
</evidence>
<protein>
    <submittedName>
        <fullName evidence="1">Uncharacterized protein</fullName>
    </submittedName>
</protein>
<dbReference type="EMBL" id="LJOW01000096">
    <property type="protein sequence ID" value="OBQ42593.1"/>
    <property type="molecule type" value="Genomic_DNA"/>
</dbReference>
<evidence type="ECO:0000313" key="1">
    <source>
        <dbReference type="EMBL" id="OBQ42593.1"/>
    </source>
</evidence>
<gene>
    <name evidence="1" type="ORF">AN484_16835</name>
</gene>
<name>A0A1B7WZR5_APHFL</name>
<dbReference type="AlphaFoldDB" id="A0A1B7WZR5"/>